<keyword evidence="9" id="KW-0732">Signal</keyword>
<evidence type="ECO:0000256" key="5">
    <source>
        <dbReference type="ARBA" id="ARBA00022984"/>
    </source>
</evidence>
<feature type="active site" description="Nucleophile" evidence="7">
    <location>
        <position position="206"/>
    </location>
</feature>
<dbReference type="InterPro" id="IPR005490">
    <property type="entry name" value="LD_TPept_cat_dom"/>
</dbReference>
<keyword evidence="5 7" id="KW-0573">Peptidoglycan synthesis</keyword>
<dbReference type="InterPro" id="IPR038063">
    <property type="entry name" value="Transpep_catalytic_dom"/>
</dbReference>
<evidence type="ECO:0000256" key="1">
    <source>
        <dbReference type="ARBA" id="ARBA00004752"/>
    </source>
</evidence>
<dbReference type="EMBL" id="NRRV01000032">
    <property type="protein sequence ID" value="MBK1631782.1"/>
    <property type="molecule type" value="Genomic_DNA"/>
</dbReference>
<dbReference type="SUPFAM" id="SSF141523">
    <property type="entry name" value="L,D-transpeptidase catalytic domain-like"/>
    <property type="match status" value="1"/>
</dbReference>
<keyword evidence="4 7" id="KW-0133">Cell shape</keyword>
<evidence type="ECO:0000256" key="7">
    <source>
        <dbReference type="PROSITE-ProRule" id="PRU01373"/>
    </source>
</evidence>
<evidence type="ECO:0000256" key="4">
    <source>
        <dbReference type="ARBA" id="ARBA00022960"/>
    </source>
</evidence>
<keyword evidence="12" id="KW-1185">Reference proteome</keyword>
<feature type="signal peptide" evidence="9">
    <location>
        <begin position="1"/>
        <end position="26"/>
    </location>
</feature>
<dbReference type="PROSITE" id="PS52029">
    <property type="entry name" value="LD_TPASE"/>
    <property type="match status" value="1"/>
</dbReference>
<organism evidence="11 12">
    <name type="scientific">Thiohalocapsa halophila</name>
    <dbReference type="NCBI Taxonomy" id="69359"/>
    <lineage>
        <taxon>Bacteria</taxon>
        <taxon>Pseudomonadati</taxon>
        <taxon>Pseudomonadota</taxon>
        <taxon>Gammaproteobacteria</taxon>
        <taxon>Chromatiales</taxon>
        <taxon>Chromatiaceae</taxon>
        <taxon>Thiohalocapsa</taxon>
    </lineage>
</organism>
<evidence type="ECO:0000256" key="2">
    <source>
        <dbReference type="ARBA" id="ARBA00005992"/>
    </source>
</evidence>
<reference evidence="11 12" key="1">
    <citation type="journal article" date="2020" name="Microorganisms">
        <title>Osmotic Adaptation and Compatible Solute Biosynthesis of Phototrophic Bacteria as Revealed from Genome Analyses.</title>
        <authorList>
            <person name="Imhoff J.F."/>
            <person name="Rahn T."/>
            <person name="Kunzel S."/>
            <person name="Keller A."/>
            <person name="Neulinger S.C."/>
        </authorList>
    </citation>
    <scope>NUCLEOTIDE SEQUENCE [LARGE SCALE GENOMIC DNA]</scope>
    <source>
        <strain evidence="11 12">DSM 6210</strain>
    </source>
</reference>
<evidence type="ECO:0000256" key="6">
    <source>
        <dbReference type="ARBA" id="ARBA00023316"/>
    </source>
</evidence>
<evidence type="ECO:0000256" key="8">
    <source>
        <dbReference type="SAM" id="MobiDB-lite"/>
    </source>
</evidence>
<dbReference type="PANTHER" id="PTHR30582">
    <property type="entry name" value="L,D-TRANSPEPTIDASE"/>
    <property type="match status" value="1"/>
</dbReference>
<evidence type="ECO:0000313" key="11">
    <source>
        <dbReference type="EMBL" id="MBK1631782.1"/>
    </source>
</evidence>
<feature type="compositionally biased region" description="Basic and acidic residues" evidence="8">
    <location>
        <begin position="247"/>
        <end position="273"/>
    </location>
</feature>
<feature type="domain" description="L,D-TPase catalytic" evidence="10">
    <location>
        <begin position="93"/>
        <end position="230"/>
    </location>
</feature>
<feature type="chain" id="PRO_5046542632" description="L,D-TPase catalytic domain-containing protein" evidence="9">
    <location>
        <begin position="27"/>
        <end position="468"/>
    </location>
</feature>
<evidence type="ECO:0000259" key="10">
    <source>
        <dbReference type="PROSITE" id="PS52029"/>
    </source>
</evidence>
<dbReference type="Proteomes" id="UP000748752">
    <property type="component" value="Unassembled WGS sequence"/>
</dbReference>
<dbReference type="Pfam" id="PF03734">
    <property type="entry name" value="YkuD"/>
    <property type="match status" value="1"/>
</dbReference>
<feature type="compositionally biased region" description="Low complexity" evidence="8">
    <location>
        <begin position="274"/>
        <end position="329"/>
    </location>
</feature>
<dbReference type="RefSeq" id="WP_200238542.1">
    <property type="nucleotide sequence ID" value="NZ_NRRV01000032.1"/>
</dbReference>
<dbReference type="InterPro" id="IPR050979">
    <property type="entry name" value="LD-transpeptidase"/>
</dbReference>
<feature type="compositionally biased region" description="Polar residues" evidence="8">
    <location>
        <begin position="333"/>
        <end position="345"/>
    </location>
</feature>
<dbReference type="PANTHER" id="PTHR30582:SF2">
    <property type="entry name" value="L,D-TRANSPEPTIDASE YCIB-RELATED"/>
    <property type="match status" value="1"/>
</dbReference>
<dbReference type="CDD" id="cd16913">
    <property type="entry name" value="YkuD_like"/>
    <property type="match status" value="1"/>
</dbReference>
<sequence>MINRQLTPGLHRSALLALLAAWLLNAGGCAQMGFPEWPQTVQDPPAATDTEEGDSAEGDSPDADSAVAEASEPEPEREPGQLYDWTGDGREVTRIVIDTNTQLANFYAGNERVGWTTIATGVSTHPTPRGQFSILEKVRDKRSNLYGKLVRNGKVIRSSAHGRDPVPQGARFVGASMPHFMRLTYDGIGMHAGPIPNPGQPASHGCIRMPPQMAEAVFAHVGPSTAVTVVGNGPDYGNYAERIARQREEARARRQAEERARRQAEQRARRAAEAEAAASTPRQASAAQTATADTASPGAGDGAADASEAPAETASATAAAQPEPEADAAVSADTESNPASGSQAATEAHSTRGANDGSRDSNAGAADAETSTRRSGSESGSGSGAAASGETSAEAAPEATPTRQSGEDQPQQRARPETPPPPAPQPSDAQPSDPQPSDTEPAQPAAPRTPSPPTIRAAGDEPVPAPQI</sequence>
<feature type="active site" description="Proton donor/acceptor" evidence="7">
    <location>
        <position position="191"/>
    </location>
</feature>
<dbReference type="Gene3D" id="2.40.440.10">
    <property type="entry name" value="L,D-transpeptidase catalytic domain-like"/>
    <property type="match status" value="1"/>
</dbReference>
<protein>
    <recommendedName>
        <fullName evidence="10">L,D-TPase catalytic domain-containing protein</fullName>
    </recommendedName>
</protein>
<keyword evidence="6 7" id="KW-0961">Cell wall biogenesis/degradation</keyword>
<gene>
    <name evidence="11" type="ORF">CKO31_13765</name>
</gene>
<proteinExistence type="inferred from homology"/>
<evidence type="ECO:0000313" key="12">
    <source>
        <dbReference type="Proteomes" id="UP000748752"/>
    </source>
</evidence>
<comment type="pathway">
    <text evidence="1 7">Cell wall biogenesis; peptidoglycan biosynthesis.</text>
</comment>
<feature type="region of interest" description="Disordered" evidence="8">
    <location>
        <begin position="247"/>
        <end position="468"/>
    </location>
</feature>
<evidence type="ECO:0000256" key="9">
    <source>
        <dbReference type="SAM" id="SignalP"/>
    </source>
</evidence>
<keyword evidence="3" id="KW-0808">Transferase</keyword>
<feature type="region of interest" description="Disordered" evidence="8">
    <location>
        <begin position="35"/>
        <end position="82"/>
    </location>
</feature>
<accession>A0ABS1CIY6</accession>
<comment type="similarity">
    <text evidence="2">Belongs to the YkuD family.</text>
</comment>
<feature type="compositionally biased region" description="Low complexity" evidence="8">
    <location>
        <begin position="377"/>
        <end position="402"/>
    </location>
</feature>
<feature type="compositionally biased region" description="Acidic residues" evidence="8">
    <location>
        <begin position="49"/>
        <end position="62"/>
    </location>
</feature>
<name>A0ABS1CIY6_9GAMM</name>
<feature type="compositionally biased region" description="Low complexity" evidence="8">
    <location>
        <begin position="426"/>
        <end position="439"/>
    </location>
</feature>
<evidence type="ECO:0000256" key="3">
    <source>
        <dbReference type="ARBA" id="ARBA00022679"/>
    </source>
</evidence>
<comment type="caution">
    <text evidence="11">The sequence shown here is derived from an EMBL/GenBank/DDBJ whole genome shotgun (WGS) entry which is preliminary data.</text>
</comment>